<dbReference type="EMBL" id="KZ512984">
    <property type="protein sequence ID" value="PKU31322.1"/>
    <property type="molecule type" value="Genomic_DNA"/>
</dbReference>
<dbReference type="GO" id="GO:0009615">
    <property type="term" value="P:response to virus"/>
    <property type="evidence" value="ECO:0007669"/>
    <property type="project" value="TreeGrafter"/>
</dbReference>
<dbReference type="GO" id="GO:0016787">
    <property type="term" value="F:hydrolase activity"/>
    <property type="evidence" value="ECO:0007669"/>
    <property type="project" value="UniProtKB-KW"/>
</dbReference>
<name>A0A2I0TC43_LIMLA</name>
<dbReference type="Proteomes" id="UP000233556">
    <property type="component" value="Unassembled WGS sequence"/>
</dbReference>
<reference evidence="2" key="2">
    <citation type="submission" date="2017-12" db="EMBL/GenBank/DDBJ databases">
        <title>Genome sequence of the Bar-tailed Godwit (Limosa lapponica baueri).</title>
        <authorList>
            <person name="Lima N.C.B."/>
            <person name="Parody-Merino A.M."/>
            <person name="Battley P.F."/>
            <person name="Fidler A.E."/>
            <person name="Prosdocimi F."/>
        </authorList>
    </citation>
    <scope>NUCLEOTIDE SEQUENCE [LARGE SCALE GENOMIC DNA]</scope>
</reference>
<gene>
    <name evidence="1" type="ORF">llap_18373</name>
</gene>
<organism evidence="1 2">
    <name type="scientific">Limosa lapponica baueri</name>
    <dbReference type="NCBI Taxonomy" id="1758121"/>
    <lineage>
        <taxon>Eukaryota</taxon>
        <taxon>Metazoa</taxon>
        <taxon>Chordata</taxon>
        <taxon>Craniata</taxon>
        <taxon>Vertebrata</taxon>
        <taxon>Euteleostomi</taxon>
        <taxon>Archelosauria</taxon>
        <taxon>Archosauria</taxon>
        <taxon>Dinosauria</taxon>
        <taxon>Saurischia</taxon>
        <taxon>Theropoda</taxon>
        <taxon>Coelurosauria</taxon>
        <taxon>Aves</taxon>
        <taxon>Neognathae</taxon>
        <taxon>Neoaves</taxon>
        <taxon>Charadriiformes</taxon>
        <taxon>Scolopacidae</taxon>
        <taxon>Limosa</taxon>
    </lineage>
</organism>
<dbReference type="InterPro" id="IPR053270">
    <property type="entry name" value="Fv1_restriction_factor"/>
</dbReference>
<keyword evidence="1" id="KW-0378">Hydrolase</keyword>
<keyword evidence="2" id="KW-1185">Reference proteome</keyword>
<evidence type="ECO:0000313" key="2">
    <source>
        <dbReference type="Proteomes" id="UP000233556"/>
    </source>
</evidence>
<dbReference type="PANTHER" id="PTHR48195:SF2">
    <property type="entry name" value="FRIEND VIRUS SUSCEPTIBILITY PROTEIN 1"/>
    <property type="match status" value="1"/>
</dbReference>
<evidence type="ECO:0000313" key="1">
    <source>
        <dbReference type="EMBL" id="PKU31322.1"/>
    </source>
</evidence>
<proteinExistence type="predicted"/>
<dbReference type="AlphaFoldDB" id="A0A2I0TC43"/>
<accession>A0A2I0TC43</accession>
<dbReference type="OrthoDB" id="9906618at2759"/>
<dbReference type="PANTHER" id="PTHR48195">
    <property type="entry name" value="FRIEND VIRUS SUSCEPTIBILITY PROTEIN 1"/>
    <property type="match status" value="1"/>
</dbReference>
<protein>
    <submittedName>
        <fullName evidence="1">Ubiquitin carboxyl-terminal hydrolase 4</fullName>
    </submittedName>
</protein>
<dbReference type="GO" id="GO:0005794">
    <property type="term" value="C:Golgi apparatus"/>
    <property type="evidence" value="ECO:0007669"/>
    <property type="project" value="TreeGrafter"/>
</dbReference>
<reference evidence="2" key="1">
    <citation type="submission" date="2017-11" db="EMBL/GenBank/DDBJ databases">
        <authorList>
            <person name="Lima N.C."/>
            <person name="Parody-Merino A.M."/>
            <person name="Battley P.F."/>
            <person name="Fidler A.E."/>
            <person name="Prosdocimi F."/>
        </authorList>
    </citation>
    <scope>NUCLEOTIDE SEQUENCE [LARGE SCALE GENOMIC DNA]</scope>
</reference>
<sequence>MRERYPFSEDVVCHPSKWTTMERGIQYLRELAEQEMIYYDLDNVQLPTDPNEVQCTRSMWQKFVRSAPSIYANLLAVMEWKGEEGPTVDEVAAQLQQYEENLSSPLDSAVEKLSRKVQQLEENMSYSPHI</sequence>